<sequence>MEVHAAVLLCATLLVLATTVRAEAAAASAAAEEATDMEAEILRRTLPAYGLMVKSAEMFRGVQHDEGSAAYYDYYEEHEAEEASLLCRTELEVLRRAVDDRKPWALKMLDSSGVPRAGFVYGNNYWLGSRSQCLDAANRSPLVLRTSRYVAEPDDEFPPFRPNYLVAHFRHNSSLQLHVRLPNEDLVTLGLCLPASCGPTTIGRLLEATFRDGGEHRRLEHGRLYGEAAYRLELVRDLRGDDLGWLLEARSLLVEFLLAGLLVLMCLGTAYEILLGRINSSNGKEEKERKCLNNNESNVEAAAAAAAAPSSNGGGGGGFGRLLLGFSVASNTRLIFGTRLGPDSIGPIHGIRFLGMVWIVMIHTVFYMSDYADNKAWSWRMAEGFAVQIISNSTLSVDTFFFLSGFLVAYMYFTSHRGAEERRRRHEEEEGEPIGRRKIDYGRKCGEFVATVLRRYLRLTPAYLMTIGLLQVNSAWYARTSQFYMTERPDQLCERYWWRNVLYVNNLFGRDTMCMSWSWYLSNDMQFFVIATFLLILSSVFFYLAASILMFLLIGSIAITGYIAYVNDYIPTMDEQYNMLDVLYDPPWTRIGPYLIGMITAYVVTRLDGKLHLKPRSVAVLWILGSSCNLSVLFGLYERRIDVLAAAFYVALSRTVWAVGLAWLLVACCTGHAGIVNKILCFKAWIPLSRLTYCAYLLNPLLINSIYLHSESAVHVDFLPNSTMFLGSLVITYICSYGLSLMLETPTVVLMRHFVNAKKR</sequence>
<organism evidence="4 5">
    <name type="scientific">Trichogramma kaykai</name>
    <dbReference type="NCBI Taxonomy" id="54128"/>
    <lineage>
        <taxon>Eukaryota</taxon>
        <taxon>Metazoa</taxon>
        <taxon>Ecdysozoa</taxon>
        <taxon>Arthropoda</taxon>
        <taxon>Hexapoda</taxon>
        <taxon>Insecta</taxon>
        <taxon>Pterygota</taxon>
        <taxon>Neoptera</taxon>
        <taxon>Endopterygota</taxon>
        <taxon>Hymenoptera</taxon>
        <taxon>Apocrita</taxon>
        <taxon>Proctotrupomorpha</taxon>
        <taxon>Chalcidoidea</taxon>
        <taxon>Trichogrammatidae</taxon>
        <taxon>Trichogramma</taxon>
    </lineage>
</organism>
<dbReference type="InterPro" id="IPR002656">
    <property type="entry name" value="Acyl_transf_3_dom"/>
</dbReference>
<dbReference type="AlphaFoldDB" id="A0ABD2XPI8"/>
<dbReference type="InterPro" id="IPR052728">
    <property type="entry name" value="O2_lipid_transport_reg"/>
</dbReference>
<keyword evidence="1" id="KW-0812">Transmembrane</keyword>
<feature type="transmembrane region" description="Helical" evidence="1">
    <location>
        <begin position="256"/>
        <end position="275"/>
    </location>
</feature>
<feature type="transmembrane region" description="Helical" evidence="1">
    <location>
        <begin position="693"/>
        <end position="710"/>
    </location>
</feature>
<feature type="signal peptide" evidence="2">
    <location>
        <begin position="1"/>
        <end position="22"/>
    </location>
</feature>
<protein>
    <recommendedName>
        <fullName evidence="3">Nose resistant-to-fluoxetine protein N-terminal domain-containing protein</fullName>
    </recommendedName>
</protein>
<name>A0ABD2XPI8_9HYME</name>
<feature type="domain" description="Nose resistant-to-fluoxetine protein N-terminal" evidence="3">
    <location>
        <begin position="84"/>
        <end position="224"/>
    </location>
</feature>
<feature type="chain" id="PRO_5044844312" description="Nose resistant-to-fluoxetine protein N-terminal domain-containing protein" evidence="2">
    <location>
        <begin position="23"/>
        <end position="760"/>
    </location>
</feature>
<dbReference type="Proteomes" id="UP001627154">
    <property type="component" value="Unassembled WGS sequence"/>
</dbReference>
<feature type="transmembrane region" description="Helical" evidence="1">
    <location>
        <begin position="462"/>
        <end position="478"/>
    </location>
</feature>
<keyword evidence="2" id="KW-0732">Signal</keyword>
<dbReference type="Pfam" id="PF20146">
    <property type="entry name" value="NRF"/>
    <property type="match status" value="1"/>
</dbReference>
<keyword evidence="1" id="KW-0472">Membrane</keyword>
<evidence type="ECO:0000259" key="3">
    <source>
        <dbReference type="SMART" id="SM00703"/>
    </source>
</evidence>
<feature type="transmembrane region" description="Helical" evidence="1">
    <location>
        <begin position="525"/>
        <end position="544"/>
    </location>
</feature>
<dbReference type="SMART" id="SM00703">
    <property type="entry name" value="NRF"/>
    <property type="match status" value="1"/>
</dbReference>
<feature type="transmembrane region" description="Helical" evidence="1">
    <location>
        <begin position="587"/>
        <end position="605"/>
    </location>
</feature>
<dbReference type="PANTHER" id="PTHR11161">
    <property type="entry name" value="O-ACYLTRANSFERASE"/>
    <property type="match status" value="1"/>
</dbReference>
<gene>
    <name evidence="4" type="ORF">TKK_000818</name>
</gene>
<feature type="transmembrane region" description="Helical" evidence="1">
    <location>
        <begin position="617"/>
        <end position="637"/>
    </location>
</feature>
<dbReference type="PANTHER" id="PTHR11161:SF72">
    <property type="entry name" value="FI21449P1"/>
    <property type="match status" value="1"/>
</dbReference>
<reference evidence="4 5" key="1">
    <citation type="journal article" date="2024" name="bioRxiv">
        <title>A reference genome for Trichogramma kaykai: A tiny desert-dwelling parasitoid wasp with competing sex-ratio distorters.</title>
        <authorList>
            <person name="Culotta J."/>
            <person name="Lindsey A.R."/>
        </authorList>
    </citation>
    <scope>NUCLEOTIDE SEQUENCE [LARGE SCALE GENOMIC DNA]</scope>
    <source>
        <strain evidence="4 5">KSX58</strain>
    </source>
</reference>
<keyword evidence="5" id="KW-1185">Reference proteome</keyword>
<evidence type="ECO:0000256" key="1">
    <source>
        <dbReference type="SAM" id="Phobius"/>
    </source>
</evidence>
<comment type="caution">
    <text evidence="4">The sequence shown here is derived from an EMBL/GenBank/DDBJ whole genome shotgun (WGS) entry which is preliminary data.</text>
</comment>
<feature type="transmembrane region" description="Helical" evidence="1">
    <location>
        <begin position="730"/>
        <end position="751"/>
    </location>
</feature>
<dbReference type="InterPro" id="IPR006621">
    <property type="entry name" value="Nose-resist-to-fluoxetine_N"/>
</dbReference>
<keyword evidence="1" id="KW-1133">Transmembrane helix</keyword>
<proteinExistence type="predicted"/>
<evidence type="ECO:0000256" key="2">
    <source>
        <dbReference type="SAM" id="SignalP"/>
    </source>
</evidence>
<evidence type="ECO:0000313" key="5">
    <source>
        <dbReference type="Proteomes" id="UP001627154"/>
    </source>
</evidence>
<feature type="transmembrane region" description="Helical" evidence="1">
    <location>
        <begin position="549"/>
        <end position="567"/>
    </location>
</feature>
<dbReference type="EMBL" id="JBJJXI010000018">
    <property type="protein sequence ID" value="KAL3406663.1"/>
    <property type="molecule type" value="Genomic_DNA"/>
</dbReference>
<evidence type="ECO:0000313" key="4">
    <source>
        <dbReference type="EMBL" id="KAL3406663.1"/>
    </source>
</evidence>
<dbReference type="Pfam" id="PF01757">
    <property type="entry name" value="Acyl_transf_3"/>
    <property type="match status" value="1"/>
</dbReference>
<feature type="transmembrane region" description="Helical" evidence="1">
    <location>
        <begin position="389"/>
        <end position="413"/>
    </location>
</feature>
<accession>A0ABD2XPI8</accession>
<feature type="transmembrane region" description="Helical" evidence="1">
    <location>
        <begin position="351"/>
        <end position="369"/>
    </location>
</feature>
<feature type="transmembrane region" description="Helical" evidence="1">
    <location>
        <begin position="657"/>
        <end position="681"/>
    </location>
</feature>